<dbReference type="AlphaFoldDB" id="A0A3N4M1J1"/>
<evidence type="ECO:0000313" key="3">
    <source>
        <dbReference type="Proteomes" id="UP000267821"/>
    </source>
</evidence>
<sequence>PKPFDTSIGKTFVSTTCPAFFNLFLDDPDYINCLPLSAMLQNSKSFFDITKKSGFATTRVLDVACNVNYTKCAAKMEYYGREIKTPERCGTEFGRRDPLVIQAYASFISYPSLLKAGCLKSDSGSYCYVDAVTNVTSPDDPNIYFLPLGLKLPSGSRPTCSSCAQETMRIFQKYAGNASLPLSETYVPAAQQLNMECGPQFVNTSV</sequence>
<organism evidence="2 3">
    <name type="scientific">Terfezia boudieri ATCC MYA-4762</name>
    <dbReference type="NCBI Taxonomy" id="1051890"/>
    <lineage>
        <taxon>Eukaryota</taxon>
        <taxon>Fungi</taxon>
        <taxon>Dikarya</taxon>
        <taxon>Ascomycota</taxon>
        <taxon>Pezizomycotina</taxon>
        <taxon>Pezizomycetes</taxon>
        <taxon>Pezizales</taxon>
        <taxon>Pezizaceae</taxon>
        <taxon>Terfezia</taxon>
    </lineage>
</organism>
<gene>
    <name evidence="2" type="ORF">L211DRAFT_773445</name>
</gene>
<keyword evidence="3" id="KW-1185">Reference proteome</keyword>
<dbReference type="InterPro" id="IPR056146">
    <property type="entry name" value="DUF7729"/>
</dbReference>
<dbReference type="EMBL" id="ML121531">
    <property type="protein sequence ID" value="RPB27729.1"/>
    <property type="molecule type" value="Genomic_DNA"/>
</dbReference>
<protein>
    <recommendedName>
        <fullName evidence="1">DUF7729 domain-containing protein</fullName>
    </recommendedName>
</protein>
<name>A0A3N4M1J1_9PEZI</name>
<dbReference type="PANTHER" id="PTHR39460">
    <property type="entry name" value="EXPRESSED PROTEIN"/>
    <property type="match status" value="1"/>
</dbReference>
<dbReference type="PANTHER" id="PTHR39460:SF1">
    <property type="entry name" value="C6 TRANSCRIPTION FACTOR"/>
    <property type="match status" value="1"/>
</dbReference>
<feature type="non-terminal residue" evidence="2">
    <location>
        <position position="1"/>
    </location>
</feature>
<dbReference type="OrthoDB" id="2564812at2759"/>
<dbReference type="Proteomes" id="UP000267821">
    <property type="component" value="Unassembled WGS sequence"/>
</dbReference>
<evidence type="ECO:0000259" key="1">
    <source>
        <dbReference type="Pfam" id="PF24855"/>
    </source>
</evidence>
<feature type="non-terminal residue" evidence="2">
    <location>
        <position position="206"/>
    </location>
</feature>
<evidence type="ECO:0000313" key="2">
    <source>
        <dbReference type="EMBL" id="RPB27729.1"/>
    </source>
</evidence>
<accession>A0A3N4M1J1</accession>
<dbReference type="Pfam" id="PF24855">
    <property type="entry name" value="DUF7729"/>
    <property type="match status" value="1"/>
</dbReference>
<reference evidence="2 3" key="1">
    <citation type="journal article" date="2018" name="Nat. Ecol. Evol.">
        <title>Pezizomycetes genomes reveal the molecular basis of ectomycorrhizal truffle lifestyle.</title>
        <authorList>
            <person name="Murat C."/>
            <person name="Payen T."/>
            <person name="Noel B."/>
            <person name="Kuo A."/>
            <person name="Morin E."/>
            <person name="Chen J."/>
            <person name="Kohler A."/>
            <person name="Krizsan K."/>
            <person name="Balestrini R."/>
            <person name="Da Silva C."/>
            <person name="Montanini B."/>
            <person name="Hainaut M."/>
            <person name="Levati E."/>
            <person name="Barry K.W."/>
            <person name="Belfiori B."/>
            <person name="Cichocki N."/>
            <person name="Clum A."/>
            <person name="Dockter R.B."/>
            <person name="Fauchery L."/>
            <person name="Guy J."/>
            <person name="Iotti M."/>
            <person name="Le Tacon F."/>
            <person name="Lindquist E.A."/>
            <person name="Lipzen A."/>
            <person name="Malagnac F."/>
            <person name="Mello A."/>
            <person name="Molinier V."/>
            <person name="Miyauchi S."/>
            <person name="Poulain J."/>
            <person name="Riccioni C."/>
            <person name="Rubini A."/>
            <person name="Sitrit Y."/>
            <person name="Splivallo R."/>
            <person name="Traeger S."/>
            <person name="Wang M."/>
            <person name="Zifcakova L."/>
            <person name="Wipf D."/>
            <person name="Zambonelli A."/>
            <person name="Paolocci F."/>
            <person name="Nowrousian M."/>
            <person name="Ottonello S."/>
            <person name="Baldrian P."/>
            <person name="Spatafora J.W."/>
            <person name="Henrissat B."/>
            <person name="Nagy L.G."/>
            <person name="Aury J.M."/>
            <person name="Wincker P."/>
            <person name="Grigoriev I.V."/>
            <person name="Bonfante P."/>
            <person name="Martin F.M."/>
        </authorList>
    </citation>
    <scope>NUCLEOTIDE SEQUENCE [LARGE SCALE GENOMIC DNA]</scope>
    <source>
        <strain evidence="2 3">ATCC MYA-4762</strain>
    </source>
</reference>
<feature type="domain" description="DUF7729" evidence="1">
    <location>
        <begin position="1"/>
        <end position="205"/>
    </location>
</feature>
<proteinExistence type="predicted"/>
<dbReference type="InParanoid" id="A0A3N4M1J1"/>